<dbReference type="EMBL" id="JAQQWK010000011">
    <property type="protein sequence ID" value="KAK8023540.1"/>
    <property type="molecule type" value="Genomic_DNA"/>
</dbReference>
<feature type="domain" description="Zn(2)-C6 fungal-type" evidence="8">
    <location>
        <begin position="37"/>
        <end position="67"/>
    </location>
</feature>
<dbReference type="PROSITE" id="PS50048">
    <property type="entry name" value="ZN2_CY6_FUNGAL_2"/>
    <property type="match status" value="1"/>
</dbReference>
<evidence type="ECO:0000256" key="5">
    <source>
        <dbReference type="ARBA" id="ARBA00023163"/>
    </source>
</evidence>
<keyword evidence="3" id="KW-0805">Transcription regulation</keyword>
<dbReference type="InterPro" id="IPR007219">
    <property type="entry name" value="XnlR_reg_dom"/>
</dbReference>
<comment type="caution">
    <text evidence="9">The sequence shown here is derived from an EMBL/GenBank/DDBJ whole genome shotgun (WGS) entry which is preliminary data.</text>
</comment>
<feature type="compositionally biased region" description="Low complexity" evidence="7">
    <location>
        <begin position="20"/>
        <end position="34"/>
    </location>
</feature>
<dbReference type="Pfam" id="PF04082">
    <property type="entry name" value="Fungal_trans"/>
    <property type="match status" value="1"/>
</dbReference>
<dbReference type="Gene3D" id="4.10.240.10">
    <property type="entry name" value="Zn(2)-C6 fungal-type DNA-binding domain"/>
    <property type="match status" value="1"/>
</dbReference>
<feature type="region of interest" description="Disordered" evidence="7">
    <location>
        <begin position="118"/>
        <end position="180"/>
    </location>
</feature>
<keyword evidence="5" id="KW-0804">Transcription</keyword>
<dbReference type="CDD" id="cd12148">
    <property type="entry name" value="fungal_TF_MHR"/>
    <property type="match status" value="1"/>
</dbReference>
<reference evidence="9 10" key="1">
    <citation type="submission" date="2023-01" db="EMBL/GenBank/DDBJ databases">
        <title>Analysis of 21 Apiospora genomes using comparative genomics revels a genus with tremendous synthesis potential of carbohydrate active enzymes and secondary metabolites.</title>
        <authorList>
            <person name="Sorensen T."/>
        </authorList>
    </citation>
    <scope>NUCLEOTIDE SEQUENCE [LARGE SCALE GENOMIC DNA]</scope>
    <source>
        <strain evidence="9 10">CBS 33761</strain>
    </source>
</reference>
<comment type="subcellular location">
    <subcellularLocation>
        <location evidence="1">Nucleus</location>
    </subcellularLocation>
</comment>
<keyword evidence="6" id="KW-0539">Nucleus</keyword>
<accession>A0ABR1S1I3</accession>
<dbReference type="SMART" id="SM00066">
    <property type="entry name" value="GAL4"/>
    <property type="match status" value="1"/>
</dbReference>
<organism evidence="9 10">
    <name type="scientific">Apiospora rasikravindrae</name>
    <dbReference type="NCBI Taxonomy" id="990691"/>
    <lineage>
        <taxon>Eukaryota</taxon>
        <taxon>Fungi</taxon>
        <taxon>Dikarya</taxon>
        <taxon>Ascomycota</taxon>
        <taxon>Pezizomycotina</taxon>
        <taxon>Sordariomycetes</taxon>
        <taxon>Xylariomycetidae</taxon>
        <taxon>Amphisphaeriales</taxon>
        <taxon>Apiosporaceae</taxon>
        <taxon>Apiospora</taxon>
    </lineage>
</organism>
<evidence type="ECO:0000256" key="2">
    <source>
        <dbReference type="ARBA" id="ARBA00022723"/>
    </source>
</evidence>
<dbReference type="InterPro" id="IPR001138">
    <property type="entry name" value="Zn2Cys6_DnaBD"/>
</dbReference>
<gene>
    <name evidence="9" type="ORF">PG993_011606</name>
</gene>
<keyword evidence="4" id="KW-0238">DNA-binding</keyword>
<name>A0ABR1S1I3_9PEZI</name>
<protein>
    <recommendedName>
        <fullName evidence="8">Zn(2)-C6 fungal-type domain-containing protein</fullName>
    </recommendedName>
</protein>
<evidence type="ECO:0000256" key="3">
    <source>
        <dbReference type="ARBA" id="ARBA00023015"/>
    </source>
</evidence>
<dbReference type="PROSITE" id="PS00463">
    <property type="entry name" value="ZN2_CY6_FUNGAL_1"/>
    <property type="match status" value="1"/>
</dbReference>
<evidence type="ECO:0000256" key="1">
    <source>
        <dbReference type="ARBA" id="ARBA00004123"/>
    </source>
</evidence>
<evidence type="ECO:0000256" key="4">
    <source>
        <dbReference type="ARBA" id="ARBA00023125"/>
    </source>
</evidence>
<dbReference type="PANTHER" id="PTHR47338:SF3">
    <property type="entry name" value="C6 FINGER DOMAIN TRANSCRIPTION FACTOR DBAA-RELATED"/>
    <property type="match status" value="1"/>
</dbReference>
<evidence type="ECO:0000313" key="10">
    <source>
        <dbReference type="Proteomes" id="UP001444661"/>
    </source>
</evidence>
<sequence length="597" mass="67002">METINVASPTPTPPRHRRQSSQSQNGQRSSRQQPGLACQECRRRKLRCDRKTPSCKSCVETGVVCVMPATAPPRGPKRGHLRCLRERIGRFRTWPIPLNHQSLRLLCKTTAALESRLKEQNGMASSCHSQTDSEDGSYRDPASPPPSLSGHHRDYSNDGHRPVPMSMAMPATPPQSMVTPPPTSITWASPLIDPSLMFMDDAVDTGCFSRQAHTPNLNEMAVPVGLQLTPLVCTDLDQLYFDRVHVFVPMIHKGRYRGWAKQIDKSKKQACLQYAMWTMAASLSSQFQMVRDGLYAETRRLLDALELEPGELGTVSLEYAQAWILITIYEWTINDCNRSLMSAGRAFRSIQMLRLHELDYSPIPTDWARDWVELESARRTFWVAFNFDCFTAIHNELPLTFNEQEIRTRLPVPESQFLTGRSSVAMPFLSKIMASYGSEGSRASPTCDFPTSPLVECIFAASLCGRNVTHKQRSMVEQSHGEAVTQEFRRRHQILDSLLTSRIDSLGAACGHDFSLLTDPSLIFAALVAHMNVLSLREVIDSVPLGTELSHELRTQQVQKSYLASGHIGKLATAVSHLDRFQVCSATFRFPCFKGYS</sequence>
<dbReference type="Pfam" id="PF00172">
    <property type="entry name" value="Zn_clus"/>
    <property type="match status" value="1"/>
</dbReference>
<evidence type="ECO:0000256" key="6">
    <source>
        <dbReference type="ARBA" id="ARBA00023242"/>
    </source>
</evidence>
<evidence type="ECO:0000313" key="9">
    <source>
        <dbReference type="EMBL" id="KAK8023540.1"/>
    </source>
</evidence>
<keyword evidence="10" id="KW-1185">Reference proteome</keyword>
<dbReference type="InterPro" id="IPR036864">
    <property type="entry name" value="Zn2-C6_fun-type_DNA-bd_sf"/>
</dbReference>
<keyword evidence="2" id="KW-0479">Metal-binding</keyword>
<proteinExistence type="predicted"/>
<feature type="region of interest" description="Disordered" evidence="7">
    <location>
        <begin position="1"/>
        <end position="36"/>
    </location>
</feature>
<dbReference type="PANTHER" id="PTHR47338">
    <property type="entry name" value="ZN(II)2CYS6 TRANSCRIPTION FACTOR (EUROFUNG)-RELATED"/>
    <property type="match status" value="1"/>
</dbReference>
<evidence type="ECO:0000259" key="8">
    <source>
        <dbReference type="PROSITE" id="PS50048"/>
    </source>
</evidence>
<dbReference type="InterPro" id="IPR050815">
    <property type="entry name" value="TF_fung"/>
</dbReference>
<evidence type="ECO:0000256" key="7">
    <source>
        <dbReference type="SAM" id="MobiDB-lite"/>
    </source>
</evidence>
<dbReference type="Proteomes" id="UP001444661">
    <property type="component" value="Unassembled WGS sequence"/>
</dbReference>
<feature type="compositionally biased region" description="Basic and acidic residues" evidence="7">
    <location>
        <begin position="151"/>
        <end position="161"/>
    </location>
</feature>
<dbReference type="CDD" id="cd00067">
    <property type="entry name" value="GAL4"/>
    <property type="match status" value="1"/>
</dbReference>
<dbReference type="SUPFAM" id="SSF57701">
    <property type="entry name" value="Zn2/Cys6 DNA-binding domain"/>
    <property type="match status" value="1"/>
</dbReference>
<dbReference type="SMART" id="SM00906">
    <property type="entry name" value="Fungal_trans"/>
    <property type="match status" value="1"/>
</dbReference>